<evidence type="ECO:0000313" key="2">
    <source>
        <dbReference type="WBParaSite" id="JU765_v2.g18224.t1"/>
    </source>
</evidence>
<evidence type="ECO:0000313" key="1">
    <source>
        <dbReference type="Proteomes" id="UP000887576"/>
    </source>
</evidence>
<reference evidence="2" key="1">
    <citation type="submission" date="2022-11" db="UniProtKB">
        <authorList>
            <consortium name="WormBaseParasite"/>
        </authorList>
    </citation>
    <scope>IDENTIFICATION</scope>
</reference>
<name>A0AC34QPC5_9BILA</name>
<protein>
    <submittedName>
        <fullName evidence="2">Mitochondrial transcription termination factor</fullName>
    </submittedName>
</protein>
<dbReference type="Proteomes" id="UP000887576">
    <property type="component" value="Unplaced"/>
</dbReference>
<organism evidence="1 2">
    <name type="scientific">Panagrolaimus sp. JU765</name>
    <dbReference type="NCBI Taxonomy" id="591449"/>
    <lineage>
        <taxon>Eukaryota</taxon>
        <taxon>Metazoa</taxon>
        <taxon>Ecdysozoa</taxon>
        <taxon>Nematoda</taxon>
        <taxon>Chromadorea</taxon>
        <taxon>Rhabditida</taxon>
        <taxon>Tylenchina</taxon>
        <taxon>Panagrolaimomorpha</taxon>
        <taxon>Panagrolaimoidea</taxon>
        <taxon>Panagrolaimidae</taxon>
        <taxon>Panagrolaimus</taxon>
    </lineage>
</organism>
<dbReference type="WBParaSite" id="JU765_v2.g18224.t1">
    <property type="protein sequence ID" value="JU765_v2.g18224.t1"/>
    <property type="gene ID" value="JU765_v2.g18224"/>
</dbReference>
<accession>A0AC34QPC5</accession>
<sequence>MASLIRFSGLFRQIGMVSCQRLAYYPFSTTPQQLAAIRPRKKKSWNQKDRGYQKSEMFDAVAELPQQERIPRNEQIRFFPNPRETDAPTVDLTPEEMQVGLPLLKKIVSSLENNGHKFLLPWNDEIAINKILNSIQEITSTTGLKVEFLVDGFIQRPKLFAAMTNYGDKTVEILDTLVDVCGFSIHDSLRMFASYSKELLDTSSEEIMQRLSAFIDQGIQGGYQVGRVVRKCPAILFAGNSHQMIQTANNLCEFFPRNHLKKVLTLNPQILLMNFDELEEKYEYIYYQMRIEPEELTLSSNWPNLSLLEIMDRHTFLSKTGQYSLPDPKRPQLKLENPSISLILDSDDDIFARQVAKVSSEEWKIYKELSIKLANLEEKEKPFERIKPSMRKAYERKVKTNMEQQDFIFGE</sequence>
<proteinExistence type="predicted"/>